<organism evidence="3 4">
    <name type="scientific">Hemibagrus wyckioides</name>
    <dbReference type="NCBI Taxonomy" id="337641"/>
    <lineage>
        <taxon>Eukaryota</taxon>
        <taxon>Metazoa</taxon>
        <taxon>Chordata</taxon>
        <taxon>Craniata</taxon>
        <taxon>Vertebrata</taxon>
        <taxon>Euteleostomi</taxon>
        <taxon>Actinopterygii</taxon>
        <taxon>Neopterygii</taxon>
        <taxon>Teleostei</taxon>
        <taxon>Ostariophysi</taxon>
        <taxon>Siluriformes</taxon>
        <taxon>Bagridae</taxon>
        <taxon>Hemibagrus</taxon>
    </lineage>
</organism>
<evidence type="ECO:0000256" key="2">
    <source>
        <dbReference type="SAM" id="Phobius"/>
    </source>
</evidence>
<dbReference type="InterPro" id="IPR026072">
    <property type="entry name" value="Lime1"/>
</dbReference>
<dbReference type="GO" id="GO:0050868">
    <property type="term" value="P:negative regulation of T cell activation"/>
    <property type="evidence" value="ECO:0007669"/>
    <property type="project" value="InterPro"/>
</dbReference>
<dbReference type="GO" id="GO:0050853">
    <property type="term" value="P:B cell receptor signaling pathway"/>
    <property type="evidence" value="ECO:0007669"/>
    <property type="project" value="InterPro"/>
</dbReference>
<accession>A0A9D3SGA8</accession>
<feature type="compositionally biased region" description="Polar residues" evidence="1">
    <location>
        <begin position="326"/>
        <end position="335"/>
    </location>
</feature>
<dbReference type="GO" id="GO:0050852">
    <property type="term" value="P:T cell receptor signaling pathway"/>
    <property type="evidence" value="ECO:0007669"/>
    <property type="project" value="InterPro"/>
</dbReference>
<dbReference type="GO" id="GO:0035556">
    <property type="term" value="P:intracellular signal transduction"/>
    <property type="evidence" value="ECO:0007669"/>
    <property type="project" value="InterPro"/>
</dbReference>
<proteinExistence type="predicted"/>
<gene>
    <name evidence="3" type="ORF">KOW79_012899</name>
</gene>
<feature type="transmembrane region" description="Helical" evidence="2">
    <location>
        <begin position="40"/>
        <end position="63"/>
    </location>
</feature>
<dbReference type="GO" id="GO:0045121">
    <property type="term" value="C:membrane raft"/>
    <property type="evidence" value="ECO:0007669"/>
    <property type="project" value="InterPro"/>
</dbReference>
<sequence length="439" mass="48460">MSFKRNCTRFTRLCGVCRSCVCSSKNWSSMDFLALPYGKMLVLGAISAASAFVVTILIVLVCVGCHTKRKRKHSHASVGSQRRDMGVLHQSKLNSMSKSDTRLHEMHRMPYRANGASRNRPASMDLLLLHSHHSASDHHPPVSGCQLTRIPNRPENVECDHLCPEDEGLYERVGVWRAPPPAPLLNSVQSQTITENRQGAGEGGAESREQNEAGHAEVMAEYASVKKVRKLERGRKQEGSEEENTSESSSSTVHRTTMEPFHIPNMPKGAVSMSNGEVYIWKPPEESNILSSGPSLENGHNNTSTTEIFATYSTVSKPLKKEHLGPTQQTSQQIGSGDGSKEHVSWPSEEHSYETVGEKTWSKVDPAYATIKPRQKREIQCSSTLKPKKRHSGPVQGPGRAMTCENFYETIGNMKEGTNTTSTTIVTLDDGVKMYVTGL</sequence>
<dbReference type="GO" id="GO:0005886">
    <property type="term" value="C:plasma membrane"/>
    <property type="evidence" value="ECO:0007669"/>
    <property type="project" value="InterPro"/>
</dbReference>
<reference evidence="3 4" key="1">
    <citation type="submission" date="2021-06" db="EMBL/GenBank/DDBJ databases">
        <title>Chromosome-level genome assembly of the red-tail catfish (Hemibagrus wyckioides).</title>
        <authorList>
            <person name="Shao F."/>
        </authorList>
    </citation>
    <scope>NUCLEOTIDE SEQUENCE [LARGE SCALE GENOMIC DNA]</scope>
    <source>
        <strain evidence="3">EC202008001</strain>
        <tissue evidence="3">Blood</tissue>
    </source>
</reference>
<evidence type="ECO:0000313" key="4">
    <source>
        <dbReference type="Proteomes" id="UP000824219"/>
    </source>
</evidence>
<dbReference type="InterPro" id="IPR032748">
    <property type="entry name" value="PAG"/>
</dbReference>
<dbReference type="AlphaFoldDB" id="A0A9D3SGA8"/>
<dbReference type="OrthoDB" id="9939965at2759"/>
<dbReference type="PANTHER" id="PTHR16322:SF1">
    <property type="entry name" value="LCK-INTERACTING TRANSMEMBRANE ADAPTER 1 ISOFORM X1"/>
    <property type="match status" value="1"/>
</dbReference>
<dbReference type="Proteomes" id="UP000824219">
    <property type="component" value="Linkage Group LG15"/>
</dbReference>
<feature type="region of interest" description="Disordered" evidence="1">
    <location>
        <begin position="182"/>
        <end position="213"/>
    </location>
</feature>
<dbReference type="EMBL" id="JAHKSW010000015">
    <property type="protein sequence ID" value="KAG7323197.1"/>
    <property type="molecule type" value="Genomic_DNA"/>
</dbReference>
<feature type="region of interest" description="Disordered" evidence="1">
    <location>
        <begin position="321"/>
        <end position="345"/>
    </location>
</feature>
<protein>
    <submittedName>
        <fullName evidence="3">Uncharacterized protein</fullName>
    </submittedName>
</protein>
<dbReference type="PANTHER" id="PTHR16322">
    <property type="entry name" value="PHOSPHOPROTEIN ASSOCIATED WITH GLYCOSPHINGOLIPID-ENRICHED MICRODOMAINS 1"/>
    <property type="match status" value="1"/>
</dbReference>
<keyword evidence="4" id="KW-1185">Reference proteome</keyword>
<evidence type="ECO:0000313" key="3">
    <source>
        <dbReference type="EMBL" id="KAG7323197.1"/>
    </source>
</evidence>
<feature type="region of interest" description="Disordered" evidence="1">
    <location>
        <begin position="229"/>
        <end position="269"/>
    </location>
</feature>
<keyword evidence="2" id="KW-1133">Transmembrane helix</keyword>
<keyword evidence="2" id="KW-0812">Transmembrane</keyword>
<dbReference type="Pfam" id="PF15332">
    <property type="entry name" value="LIME1"/>
    <property type="match status" value="1"/>
</dbReference>
<keyword evidence="2" id="KW-0472">Membrane</keyword>
<evidence type="ECO:0000256" key="1">
    <source>
        <dbReference type="SAM" id="MobiDB-lite"/>
    </source>
</evidence>
<feature type="compositionally biased region" description="Polar residues" evidence="1">
    <location>
        <begin position="186"/>
        <end position="197"/>
    </location>
</feature>
<name>A0A9D3SGA8_9TELE</name>
<comment type="caution">
    <text evidence="3">The sequence shown here is derived from an EMBL/GenBank/DDBJ whole genome shotgun (WGS) entry which is preliminary data.</text>
</comment>